<keyword evidence="3" id="KW-1185">Reference proteome</keyword>
<dbReference type="GeneID" id="98178102"/>
<dbReference type="EMBL" id="BAAFSV010000004">
    <property type="protein sequence ID" value="GAB1317149.1"/>
    <property type="molecule type" value="Genomic_DNA"/>
</dbReference>
<dbReference type="RefSeq" id="XP_070918880.1">
    <property type="nucleotide sequence ID" value="XM_071062779.1"/>
</dbReference>
<dbReference type="Gene3D" id="1.10.150.90">
    <property type="entry name" value="Immunodeficiency lentiviruses, gag gene matrix protein p17"/>
    <property type="match status" value="2"/>
</dbReference>
<dbReference type="InterPro" id="IPR024983">
    <property type="entry name" value="CHAT_dom"/>
</dbReference>
<feature type="domain" description="CHAT" evidence="1">
    <location>
        <begin position="883"/>
        <end position="1198"/>
    </location>
</feature>
<evidence type="ECO:0000313" key="2">
    <source>
        <dbReference type="EMBL" id="GAB1317149.1"/>
    </source>
</evidence>
<dbReference type="Pfam" id="PF12770">
    <property type="entry name" value="CHAT"/>
    <property type="match status" value="1"/>
</dbReference>
<dbReference type="SUPFAM" id="SSF81901">
    <property type="entry name" value="HCP-like"/>
    <property type="match status" value="2"/>
</dbReference>
<dbReference type="PANTHER" id="PTHR19959">
    <property type="entry name" value="KINESIN LIGHT CHAIN"/>
    <property type="match status" value="1"/>
</dbReference>
<organism evidence="2 3">
    <name type="scientific">Madurella fahalii</name>
    <dbReference type="NCBI Taxonomy" id="1157608"/>
    <lineage>
        <taxon>Eukaryota</taxon>
        <taxon>Fungi</taxon>
        <taxon>Dikarya</taxon>
        <taxon>Ascomycota</taxon>
        <taxon>Pezizomycotina</taxon>
        <taxon>Sordariomycetes</taxon>
        <taxon>Sordariomycetidae</taxon>
        <taxon>Sordariales</taxon>
        <taxon>Sordariales incertae sedis</taxon>
        <taxon>Madurella</taxon>
    </lineage>
</organism>
<dbReference type="InterPro" id="IPR011990">
    <property type="entry name" value="TPR-like_helical_dom_sf"/>
</dbReference>
<evidence type="ECO:0000313" key="3">
    <source>
        <dbReference type="Proteomes" id="UP001628179"/>
    </source>
</evidence>
<sequence>MEESEPVGAARESHDHIAEQLRALRAEVEAQFEETGSIHDLDLLIQVASAAVDLLPKEHPEMLTWLNDLGHWLGRRSERNGSVEDLDRAIATIQAAAETVRVGDAIRPMIWTNLGNRLGKRFERTGSINHLDRAIEATKTAIDAAPTDDAYRAGRLNNLGVWLGKRYERLGSIDDLNQAIDFAGAAVEAAREDPTSRFNWMVSLGNKLGARFQRTGSIEDLNRSIETIKAAKEAVPREHPSRPIVFNCLGNQLAMRFTRTGNIDDLSLAIEVMGIAAEEIRFDHPDRAAILHNLANKFGVRFNHTGSMGDLDKAIENAVSALAITPQDHYDRAMWLTCLGGWLGSRYDQSGSLKDLNHAIDIMDMALKVTPGDEPLRAGRLANLGTLLTARFAKTGSVEDLHHAVESSAEAFEATPNDHPDRILMASSLGISAIERSIRTGSTEDLDRAIDYFRIAAESTPGDSPDRASRVNNLGLALVTRYERTGLAGSLDQAIDVLSTAAKEVHEGNARRARVFHSLGKAFWRRFERSGSNSDLEQAIKKLEVAVRATPLGHPDQVDYHNDIGAIFAYLAHQGGSEELFNRSIDYMKAAVNATDNNEPNRARWSLNLGNWLEERYKRGCSADDLAGALASYLEGWGCYTAAPSIRIELAQRVARILALQSEWEKASQVLHEAVYLVRYLSPQSLRHTDKQRMLASCADLARTAAAIALNAEKDPGYALQLLEVGRGVISGSLAEMRTDISELERHHPALAAEFIRLRDELDSPYETPGFILPAGNTPLWQSRAKRRHESDQKFGELVARIREQPGFGNFLLPATLDEIKSMADPDPIVVINLSTYRCDAFLVEHDQIRQLGLPALTLEDTEKRVRDLRTALQGSSDVDPAMLEWLWNAACRPILEALGFTGCPTPGRSWPRVWWVPTGLLSLLPLHAAGRYAKGSTETVLDRVMSSYSSSIKAMQYGRRDRARASASASAPGADRALLVAMPVTPGLATGALPFAADEVSMLRGMCESLELEPVCPQPLKDAVLSQLGSCKIFHFAGHGRSDSAEPSSSCLLLQDWEENPLTLGDLRDCKFYENQPFLGYLSACSTGASDADKLADEGIHLVSTLQLAGFRHVVGTLWKVSDSHCADIARVFYETLGNQGMTDAAVSLGLHTAIRALRDSQINDRAASRDGKLLEFGTHKNKRLVNTFWVPYVYYGA</sequence>
<gene>
    <name evidence="2" type="ORF">MFIFM68171_07359</name>
</gene>
<comment type="caution">
    <text evidence="2">The sequence shown here is derived from an EMBL/GenBank/DDBJ whole genome shotgun (WGS) entry which is preliminary data.</text>
</comment>
<dbReference type="Proteomes" id="UP001628179">
    <property type="component" value="Unassembled WGS sequence"/>
</dbReference>
<evidence type="ECO:0000259" key="1">
    <source>
        <dbReference type="Pfam" id="PF12770"/>
    </source>
</evidence>
<dbReference type="InterPro" id="IPR012344">
    <property type="entry name" value="Matrix_HIV/RSV_N"/>
</dbReference>
<dbReference type="Pfam" id="PF13374">
    <property type="entry name" value="TPR_10"/>
    <property type="match status" value="1"/>
</dbReference>
<dbReference type="Gene3D" id="1.25.40.10">
    <property type="entry name" value="Tetratricopeptide repeat domain"/>
    <property type="match status" value="2"/>
</dbReference>
<protein>
    <recommendedName>
        <fullName evidence="1">CHAT domain-containing protein</fullName>
    </recommendedName>
</protein>
<proteinExistence type="predicted"/>
<reference evidence="2 3" key="1">
    <citation type="submission" date="2024-09" db="EMBL/GenBank/DDBJ databases">
        <title>Itraconazole resistance in Madurella fahalii resulting from another homologue of gene encoding cytochrome P450 14-alpha sterol demethylase (CYP51).</title>
        <authorList>
            <person name="Yoshioka I."/>
            <person name="Fahal A.H."/>
            <person name="Kaneko S."/>
            <person name="Yaguchi T."/>
        </authorList>
    </citation>
    <scope>NUCLEOTIDE SEQUENCE [LARGE SCALE GENOMIC DNA]</scope>
    <source>
        <strain evidence="2 3">IFM 68171</strain>
    </source>
</reference>
<dbReference type="PANTHER" id="PTHR19959:SF119">
    <property type="entry name" value="FUNGAL LIPASE-LIKE DOMAIN-CONTAINING PROTEIN"/>
    <property type="match status" value="1"/>
</dbReference>
<accession>A0ABQ0GHD0</accession>
<name>A0ABQ0GHD0_9PEZI</name>